<dbReference type="Gene3D" id="3.40.630.30">
    <property type="match status" value="1"/>
</dbReference>
<dbReference type="KEGG" id="tsin:OXH18_22920"/>
<accession>A0A9E8ZBW1</accession>
<dbReference type="SUPFAM" id="SSF55729">
    <property type="entry name" value="Acyl-CoA N-acyltransferases (Nat)"/>
    <property type="match status" value="1"/>
</dbReference>
<dbReference type="GO" id="GO:0016747">
    <property type="term" value="F:acyltransferase activity, transferring groups other than amino-acyl groups"/>
    <property type="evidence" value="ECO:0007669"/>
    <property type="project" value="InterPro"/>
</dbReference>
<dbReference type="EMBL" id="CP113797">
    <property type="protein sequence ID" value="WAL59991.1"/>
    <property type="molecule type" value="Genomic_DNA"/>
</dbReference>
<organism evidence="2 3">
    <name type="scientific">Thermocoleostomius sinensis A174</name>
    <dbReference type="NCBI Taxonomy" id="2016057"/>
    <lineage>
        <taxon>Bacteria</taxon>
        <taxon>Bacillati</taxon>
        <taxon>Cyanobacteriota</taxon>
        <taxon>Cyanophyceae</taxon>
        <taxon>Oculatellales</taxon>
        <taxon>Oculatellaceae</taxon>
        <taxon>Thermocoleostomius</taxon>
    </lineage>
</organism>
<dbReference type="RefSeq" id="WP_268609817.1">
    <property type="nucleotide sequence ID" value="NZ_CP113797.1"/>
</dbReference>
<dbReference type="InterPro" id="IPR016181">
    <property type="entry name" value="Acyl_CoA_acyltransferase"/>
</dbReference>
<evidence type="ECO:0000313" key="3">
    <source>
        <dbReference type="Proteomes" id="UP001163152"/>
    </source>
</evidence>
<proteinExistence type="predicted"/>
<evidence type="ECO:0000313" key="2">
    <source>
        <dbReference type="EMBL" id="WAL59991.1"/>
    </source>
</evidence>
<dbReference type="PROSITE" id="PS51186">
    <property type="entry name" value="GNAT"/>
    <property type="match status" value="1"/>
</dbReference>
<dbReference type="Proteomes" id="UP001163152">
    <property type="component" value="Chromosome"/>
</dbReference>
<feature type="domain" description="N-acetyltransferase" evidence="1">
    <location>
        <begin position="96"/>
        <end position="253"/>
    </location>
</feature>
<dbReference type="InterPro" id="IPR000182">
    <property type="entry name" value="GNAT_dom"/>
</dbReference>
<gene>
    <name evidence="2" type="ORF">OXH18_22920</name>
</gene>
<dbReference type="PANTHER" id="PTHR43792">
    <property type="entry name" value="GNAT FAMILY, PUTATIVE (AFU_ORTHOLOGUE AFUA_3G00765)-RELATED-RELATED"/>
    <property type="match status" value="1"/>
</dbReference>
<dbReference type="PANTHER" id="PTHR43792:SF1">
    <property type="entry name" value="N-ACETYLTRANSFERASE DOMAIN-CONTAINING PROTEIN"/>
    <property type="match status" value="1"/>
</dbReference>
<dbReference type="AlphaFoldDB" id="A0A9E8ZBW1"/>
<dbReference type="InterPro" id="IPR051531">
    <property type="entry name" value="N-acetyltransferase"/>
</dbReference>
<evidence type="ECO:0000259" key="1">
    <source>
        <dbReference type="PROSITE" id="PS51186"/>
    </source>
</evidence>
<protein>
    <submittedName>
        <fullName evidence="2">GNAT family N-acetyltransferase</fullName>
    </submittedName>
</protein>
<dbReference type="Pfam" id="PF13302">
    <property type="entry name" value="Acetyltransf_3"/>
    <property type="match status" value="1"/>
</dbReference>
<name>A0A9E8ZBW1_9CYAN</name>
<reference evidence="2" key="1">
    <citation type="submission" date="2022-12" db="EMBL/GenBank/DDBJ databases">
        <title>Polyphasic identification of a Novel Hot-Spring Cyanobacterium Ocullathermofonsia sinensis gen nov. sp. nov. and Genomic Insights on its Adaptations to the Thermal Habitat.</title>
        <authorList>
            <person name="Daroch M."/>
            <person name="Tang J."/>
            <person name="Jiang Y."/>
        </authorList>
    </citation>
    <scope>NUCLEOTIDE SEQUENCE</scope>
    <source>
        <strain evidence="2">PKUAC-SCTA174</strain>
    </source>
</reference>
<keyword evidence="3" id="KW-1185">Reference proteome</keyword>
<sequence length="269" mass="30617">MAGAGRSHSRVGDEGIGGWRLGILCFFSIALYYESSEVPRRQMPLGAGFTEVEWFCQTANHKTCPHRNVEIVFIVYPSSLPVHFQASRYEIYTPRLCLRPLDRSNSAALHAIVVHPQVRRFLCDDQIVSDQQIADWVEESLILFQQHGFGLWGLFFATDLQRLIGFCGFWYFHTPPELELAYGLAFDCWRQGLATEAARAMLHYGFHTLKFDRIAASTDVPNIASQRVLDKLGMIPVRRSQIAGAELIHYSIDSAEFMNSYDHSYCNTD</sequence>